<evidence type="ECO:0000313" key="2">
    <source>
        <dbReference type="EMBL" id="OAT08347.1"/>
    </source>
</evidence>
<protein>
    <submittedName>
        <fullName evidence="2">Uncharacterized protein</fullName>
    </submittedName>
</protein>
<dbReference type="RefSeq" id="XP_031578234.1">
    <property type="nucleotide sequence ID" value="XM_031721619.1"/>
</dbReference>
<name>A0A179UMI0_BLAGS</name>
<feature type="region of interest" description="Disordered" evidence="1">
    <location>
        <begin position="159"/>
        <end position="188"/>
    </location>
</feature>
<dbReference type="GeneID" id="42528096"/>
<proteinExistence type="predicted"/>
<sequence length="188" mass="21507">MLLRNMFEKPPDLEHHPLAQARRQVERLLRPLRKARGHFGKSALSLRRDWERRPGVNSIIDWRFPRTSGGSGELWGRKKRKKKRKKKTRCHCRNPNFAASHQRAGICFFCRPVLIILPCTKVHETAHQPTLRRHSPACLAGRNPLHACPHNSFSFLTLPTHTTPQHPSPVGLAAPSWQPATTNGNPDR</sequence>
<organism evidence="2 3">
    <name type="scientific">Blastomyces gilchristii (strain SLH14081)</name>
    <name type="common">Blastomyces dermatitidis</name>
    <dbReference type="NCBI Taxonomy" id="559298"/>
    <lineage>
        <taxon>Eukaryota</taxon>
        <taxon>Fungi</taxon>
        <taxon>Dikarya</taxon>
        <taxon>Ascomycota</taxon>
        <taxon>Pezizomycotina</taxon>
        <taxon>Eurotiomycetes</taxon>
        <taxon>Eurotiomycetidae</taxon>
        <taxon>Onygenales</taxon>
        <taxon>Ajellomycetaceae</taxon>
        <taxon>Blastomyces</taxon>
    </lineage>
</organism>
<dbReference type="EMBL" id="GG657454">
    <property type="protein sequence ID" value="OAT08347.1"/>
    <property type="molecule type" value="Genomic_DNA"/>
</dbReference>
<reference evidence="3" key="1">
    <citation type="journal article" date="2015" name="PLoS Genet.">
        <title>The dynamic genome and transcriptome of the human fungal pathogen Blastomyces and close relative Emmonsia.</title>
        <authorList>
            <person name="Munoz J.F."/>
            <person name="Gauthier G.M."/>
            <person name="Desjardins C.A."/>
            <person name="Gallo J.E."/>
            <person name="Holder J."/>
            <person name="Sullivan T.D."/>
            <person name="Marty A.J."/>
            <person name="Carmen J.C."/>
            <person name="Chen Z."/>
            <person name="Ding L."/>
            <person name="Gujja S."/>
            <person name="Magrini V."/>
            <person name="Misas E."/>
            <person name="Mitreva M."/>
            <person name="Priest M."/>
            <person name="Saif S."/>
            <person name="Whiston E.A."/>
            <person name="Young S."/>
            <person name="Zeng Q."/>
            <person name="Goldman W.E."/>
            <person name="Mardis E.R."/>
            <person name="Taylor J.W."/>
            <person name="McEwen J.G."/>
            <person name="Clay O.K."/>
            <person name="Klein B.S."/>
            <person name="Cuomo C.A."/>
        </authorList>
    </citation>
    <scope>NUCLEOTIDE SEQUENCE [LARGE SCALE GENOMIC DNA]</scope>
    <source>
        <strain evidence="3">SLH14081</strain>
    </source>
</reference>
<keyword evidence="3" id="KW-1185">Reference proteome</keyword>
<dbReference type="Proteomes" id="UP000002038">
    <property type="component" value="Unassembled WGS sequence"/>
</dbReference>
<dbReference type="KEGG" id="bgh:BDBG_04310"/>
<dbReference type="AlphaFoldDB" id="A0A179UMI0"/>
<dbReference type="VEuPathDB" id="FungiDB:BDBG_04310"/>
<gene>
    <name evidence="2" type="ORF">BDBG_04310</name>
</gene>
<accession>A0A179UMI0</accession>
<feature type="compositionally biased region" description="Polar residues" evidence="1">
    <location>
        <begin position="178"/>
        <end position="188"/>
    </location>
</feature>
<evidence type="ECO:0000256" key="1">
    <source>
        <dbReference type="SAM" id="MobiDB-lite"/>
    </source>
</evidence>
<evidence type="ECO:0000313" key="3">
    <source>
        <dbReference type="Proteomes" id="UP000002038"/>
    </source>
</evidence>
<feature type="compositionally biased region" description="Low complexity" evidence="1">
    <location>
        <begin position="159"/>
        <end position="169"/>
    </location>
</feature>